<feature type="domain" description="PP1-binding" evidence="8">
    <location>
        <begin position="295"/>
        <end position="345"/>
    </location>
</feature>
<name>A0A3Q3JZ36_MONAL</name>
<evidence type="ECO:0000313" key="9">
    <source>
        <dbReference type="Ensembl" id="ENSMALP00000022015.1"/>
    </source>
</evidence>
<feature type="compositionally biased region" description="Polar residues" evidence="7">
    <location>
        <begin position="776"/>
        <end position="787"/>
    </location>
</feature>
<accession>A0A3Q3JZ36</accession>
<dbReference type="GO" id="GO:0007088">
    <property type="term" value="P:regulation of mitotic nuclear division"/>
    <property type="evidence" value="ECO:0007669"/>
    <property type="project" value="TreeGrafter"/>
</dbReference>
<dbReference type="Proteomes" id="UP000261600">
    <property type="component" value="Unplaced"/>
</dbReference>
<feature type="region of interest" description="Disordered" evidence="7">
    <location>
        <begin position="1"/>
        <end position="33"/>
    </location>
</feature>
<reference evidence="9" key="1">
    <citation type="submission" date="2025-08" db="UniProtKB">
        <authorList>
            <consortium name="Ensembl"/>
        </authorList>
    </citation>
    <scope>IDENTIFICATION</scope>
</reference>
<dbReference type="CTD" id="157313"/>
<dbReference type="GO" id="GO:0005694">
    <property type="term" value="C:chromosome"/>
    <property type="evidence" value="ECO:0007669"/>
    <property type="project" value="TreeGrafter"/>
</dbReference>
<dbReference type="Ensembl" id="ENSMALT00000022439.1">
    <property type="protein sequence ID" value="ENSMALP00000022015.1"/>
    <property type="gene ID" value="ENSMALG00000015389.1"/>
</dbReference>
<sequence>MEINTADIEDHQKEKMLSTSEEDAAPTYSDPSLPLNFSELTPCQFGISVQSFIPASSSKCKDKSRIAQIKARRRSSVGVRGSPETNSLIRFMAKQRMKTPPSHQTSEHVRGSPFLPRVASTLKQKIASFQRLIDEEEGEVCDPMPRQDSNGGGCIKTRDYLSDDTSLDRGKENHPLVTTPTPSKRRRLGPLEGCEEEEDQVTQALTEAPLPSSETMGKGQAVLISPPLCVDLALQTWTPKDTVFEPPSPGQPPPDNPSAASPARPASPLHISSLPSLLEVQPTGLDHSTQASSIKKKRVRFGGPLSPEFFDKNLPPSTPLQKGGTPARASTPGGNLKLRSVLKTPQAQPDLISPTVFGASPTLAVSRKHRIKSVGEDSEDKEGKVVFPSLEEIDSQVKSDTECTWDTVPLNLNTAFHEEFVSQTVTESEIKTSPPSQMDVLDEPAVLPETEQQPEAALVRPRSQRKKQPRPECVSASEAPARCCSRKRKQPEESKPVKRSTRSAAKLASVKMKMTSAAKHQWNKDVDRSLYGSREYASKNPTLSPIRERLSFTSQSPAAQQTPSAGCAAQDQETHLNPEMANDIQAVGDFTVTNALEHPSKDLDTFPHSSKGRASRKGRRLSGPRGQDRGLKMRKVSVANSDQLSEQPLDHTRGKSEEHCEDQTTTNFEGSSKIPSTHSAPEQGGADIDLNAQTFAHTPSTDSDRKPEGDALPHACPPSDEELNTLNVPVGPEQSSHVEEGVNLLDLAPWQADFNFEDVFKPVVTRGQRSVRRSLRNQSRADYSSDNAGLAWLPQTSPDCSEKGRRRARGRRLSATLPVQPSLPEEARDNTS</sequence>
<dbReference type="OrthoDB" id="9947694at2759"/>
<evidence type="ECO:0000256" key="2">
    <source>
        <dbReference type="ARBA" id="ARBA00022499"/>
    </source>
</evidence>
<dbReference type="RefSeq" id="XP_020446261.1">
    <property type="nucleotide sequence ID" value="XM_020590605.1"/>
</dbReference>
<feature type="compositionally biased region" description="Polar residues" evidence="7">
    <location>
        <begin position="551"/>
        <end position="564"/>
    </location>
</feature>
<comment type="subcellular location">
    <subcellularLocation>
        <location evidence="1">Nucleus</location>
    </subcellularLocation>
</comment>
<dbReference type="AlphaFoldDB" id="A0A3Q3JZ36"/>
<keyword evidence="6" id="KW-0131">Cell cycle</keyword>
<evidence type="ECO:0000259" key="8">
    <source>
        <dbReference type="Pfam" id="PF15276"/>
    </source>
</evidence>
<feature type="compositionally biased region" description="Basic residues" evidence="7">
    <location>
        <begin position="610"/>
        <end position="622"/>
    </location>
</feature>
<dbReference type="Pfam" id="PF15276">
    <property type="entry name" value="PP1_bind"/>
    <property type="match status" value="1"/>
</dbReference>
<evidence type="ECO:0000256" key="5">
    <source>
        <dbReference type="ARBA" id="ARBA00023242"/>
    </source>
</evidence>
<dbReference type="STRING" id="43700.ENSMALP00000022015"/>
<dbReference type="GO" id="GO:0051983">
    <property type="term" value="P:regulation of chromosome segregation"/>
    <property type="evidence" value="ECO:0007669"/>
    <property type="project" value="TreeGrafter"/>
</dbReference>
<feature type="compositionally biased region" description="Pro residues" evidence="7">
    <location>
        <begin position="246"/>
        <end position="256"/>
    </location>
</feature>
<keyword evidence="3" id="KW-0597">Phosphoprotein</keyword>
<dbReference type="InterPro" id="IPR029334">
    <property type="entry name" value="PP1-bd"/>
</dbReference>
<feature type="compositionally biased region" description="Low complexity" evidence="7">
    <location>
        <begin position="257"/>
        <end position="274"/>
    </location>
</feature>
<dbReference type="GO" id="GO:0005634">
    <property type="term" value="C:nucleus"/>
    <property type="evidence" value="ECO:0007669"/>
    <property type="project" value="UniProtKB-SubCell"/>
</dbReference>
<reference evidence="9" key="2">
    <citation type="submission" date="2025-09" db="UniProtKB">
        <authorList>
            <consortium name="Ensembl"/>
        </authorList>
    </citation>
    <scope>IDENTIFICATION</scope>
</reference>
<feature type="compositionally biased region" description="Polar residues" evidence="7">
    <location>
        <begin position="425"/>
        <end position="436"/>
    </location>
</feature>
<dbReference type="PANTHER" id="PTHR21603">
    <property type="entry name" value="ANTIGEN KI-67-LIKE PROTEIN"/>
    <property type="match status" value="1"/>
</dbReference>
<dbReference type="GeneID" id="109954927"/>
<dbReference type="PANTHER" id="PTHR21603:SF16">
    <property type="entry name" value="CELL DIVISION CYCLE-ASSOCIATED PROTEIN 2"/>
    <property type="match status" value="1"/>
</dbReference>
<dbReference type="KEGG" id="malb:109954927"/>
<proteinExistence type="predicted"/>
<organism evidence="9 10">
    <name type="scientific">Monopterus albus</name>
    <name type="common">Swamp eel</name>
    <dbReference type="NCBI Taxonomy" id="43700"/>
    <lineage>
        <taxon>Eukaryota</taxon>
        <taxon>Metazoa</taxon>
        <taxon>Chordata</taxon>
        <taxon>Craniata</taxon>
        <taxon>Vertebrata</taxon>
        <taxon>Euteleostomi</taxon>
        <taxon>Actinopterygii</taxon>
        <taxon>Neopterygii</taxon>
        <taxon>Teleostei</taxon>
        <taxon>Neoteleostei</taxon>
        <taxon>Acanthomorphata</taxon>
        <taxon>Anabantaria</taxon>
        <taxon>Synbranchiformes</taxon>
        <taxon>Synbranchidae</taxon>
        <taxon>Monopterus</taxon>
    </lineage>
</organism>
<feature type="region of interest" description="Disordered" evidence="7">
    <location>
        <begin position="425"/>
        <end position="737"/>
    </location>
</feature>
<feature type="compositionally biased region" description="Polar residues" evidence="7">
    <location>
        <begin position="691"/>
        <end position="701"/>
    </location>
</feature>
<feature type="region of interest" description="Disordered" evidence="7">
    <location>
        <begin position="766"/>
        <end position="832"/>
    </location>
</feature>
<feature type="region of interest" description="Disordered" evidence="7">
    <location>
        <begin position="164"/>
        <end position="203"/>
    </location>
</feature>
<evidence type="ECO:0000256" key="3">
    <source>
        <dbReference type="ARBA" id="ARBA00022553"/>
    </source>
</evidence>
<feature type="compositionally biased region" description="Basic and acidic residues" evidence="7">
    <location>
        <begin position="164"/>
        <end position="174"/>
    </location>
</feature>
<evidence type="ECO:0000256" key="1">
    <source>
        <dbReference type="ARBA" id="ARBA00004123"/>
    </source>
</evidence>
<evidence type="ECO:0000256" key="4">
    <source>
        <dbReference type="ARBA" id="ARBA00022843"/>
    </source>
</evidence>
<keyword evidence="5" id="KW-0539">Nucleus</keyword>
<keyword evidence="2" id="KW-1017">Isopeptide bond</keyword>
<evidence type="ECO:0000256" key="7">
    <source>
        <dbReference type="SAM" id="MobiDB-lite"/>
    </source>
</evidence>
<feature type="region of interest" description="Disordered" evidence="7">
    <location>
        <begin position="240"/>
        <end position="274"/>
    </location>
</feature>
<keyword evidence="4" id="KW-0832">Ubl conjugation</keyword>
<evidence type="ECO:0000256" key="6">
    <source>
        <dbReference type="ARBA" id="ARBA00023306"/>
    </source>
</evidence>
<feature type="compositionally biased region" description="Polar residues" evidence="7">
    <location>
        <begin position="663"/>
        <end position="680"/>
    </location>
</feature>
<feature type="compositionally biased region" description="Basic and acidic residues" evidence="7">
    <location>
        <begin position="702"/>
        <end position="711"/>
    </location>
</feature>
<keyword evidence="10" id="KW-1185">Reference proteome</keyword>
<feature type="compositionally biased region" description="Basic and acidic residues" evidence="7">
    <location>
        <begin position="648"/>
        <end position="662"/>
    </location>
</feature>
<evidence type="ECO:0000313" key="10">
    <source>
        <dbReference type="Proteomes" id="UP000261600"/>
    </source>
</evidence>
<protein>
    <recommendedName>
        <fullName evidence="8">PP1-binding domain-containing protein</fullName>
    </recommendedName>
</protein>
<feature type="region of interest" description="Disordered" evidence="7">
    <location>
        <begin position="305"/>
        <end position="336"/>
    </location>
</feature>